<reference evidence="1" key="1">
    <citation type="submission" date="2022-04" db="EMBL/GenBank/DDBJ databases">
        <title>Jade perch genome.</title>
        <authorList>
            <person name="Chao B."/>
        </authorList>
    </citation>
    <scope>NUCLEOTIDE SEQUENCE</scope>
    <source>
        <strain evidence="1">CB-2022</strain>
    </source>
</reference>
<gene>
    <name evidence="1" type="ORF">L3Q82_007362</name>
</gene>
<organism evidence="1 2">
    <name type="scientific">Scortum barcoo</name>
    <name type="common">barcoo grunter</name>
    <dbReference type="NCBI Taxonomy" id="214431"/>
    <lineage>
        <taxon>Eukaryota</taxon>
        <taxon>Metazoa</taxon>
        <taxon>Chordata</taxon>
        <taxon>Craniata</taxon>
        <taxon>Vertebrata</taxon>
        <taxon>Euteleostomi</taxon>
        <taxon>Actinopterygii</taxon>
        <taxon>Neopterygii</taxon>
        <taxon>Teleostei</taxon>
        <taxon>Neoteleostei</taxon>
        <taxon>Acanthomorphata</taxon>
        <taxon>Eupercaria</taxon>
        <taxon>Centrarchiformes</taxon>
        <taxon>Terapontoidei</taxon>
        <taxon>Terapontidae</taxon>
        <taxon>Scortum</taxon>
    </lineage>
</organism>
<keyword evidence="2" id="KW-1185">Reference proteome</keyword>
<proteinExistence type="predicted"/>
<name>A0ACB8WSZ0_9TELE</name>
<dbReference type="Proteomes" id="UP000831701">
    <property type="component" value="Chromosome 6"/>
</dbReference>
<evidence type="ECO:0000313" key="1">
    <source>
        <dbReference type="EMBL" id="KAI3370836.1"/>
    </source>
</evidence>
<dbReference type="EMBL" id="CM041536">
    <property type="protein sequence ID" value="KAI3370836.1"/>
    <property type="molecule type" value="Genomic_DNA"/>
</dbReference>
<accession>A0ACB8WSZ0</accession>
<evidence type="ECO:0000313" key="2">
    <source>
        <dbReference type="Proteomes" id="UP000831701"/>
    </source>
</evidence>
<sequence>MRVHLFGNSPSSAVAVYGLRRAAKEAEADYGSDARRFVDREFYVDDALKFFSTEEEAISVLGRAQKMLAASNLRLHKIASNRPAVIEAFPSEDRSKDVNSLDLFVDDLPIQRSLGLFWNMCTDIFMFQIEDDQKPFTRRGVLSTVNSLYDPLGFLAPITVHGRLILRELTMQAED</sequence>
<protein>
    <submittedName>
        <fullName evidence="1">Uncharacterized protein</fullName>
    </submittedName>
</protein>
<comment type="caution">
    <text evidence="1">The sequence shown here is derived from an EMBL/GenBank/DDBJ whole genome shotgun (WGS) entry which is preliminary data.</text>
</comment>